<gene>
    <name evidence="1" type="ORF">NYZ99_19500</name>
</gene>
<protein>
    <submittedName>
        <fullName evidence="1">P-loop NTPase fold protein</fullName>
    </submittedName>
</protein>
<proteinExistence type="predicted"/>
<organism evidence="1 2">
    <name type="scientific">Maribacter litopenaei</name>
    <dbReference type="NCBI Taxonomy" id="2976127"/>
    <lineage>
        <taxon>Bacteria</taxon>
        <taxon>Pseudomonadati</taxon>
        <taxon>Bacteroidota</taxon>
        <taxon>Flavobacteriia</taxon>
        <taxon>Flavobacteriales</taxon>
        <taxon>Flavobacteriaceae</taxon>
        <taxon>Maribacter</taxon>
    </lineage>
</organism>
<dbReference type="Proteomes" id="UP001059209">
    <property type="component" value="Chromosome"/>
</dbReference>
<evidence type="ECO:0000313" key="2">
    <source>
        <dbReference type="Proteomes" id="UP001059209"/>
    </source>
</evidence>
<evidence type="ECO:0000313" key="1">
    <source>
        <dbReference type="EMBL" id="UWX54894.1"/>
    </source>
</evidence>
<sequence>MPGIVFVLSIDKEQLCYAIKGVYGSENFDAKEYLTRFIDLEYTIPKPNDEEVIRYYFEYYGIHDFYRQEKRRLGDLQYEFKDLVNSMRFLILSKSPSLRDLEKIISHLKIYVSTFGEKQFTFPEIAVVIILLKRFNVSLLQKIAGKDIKPHELVKKLEEEYRILPGNEEEQKRYLSFVFGTFLYTYCQYLGDVHSPRELVRIENSRYNLSLTTNYDQSTFEAYFTNRINNMNINDIGLDWIMKRIDLTEKLRNSSTQ</sequence>
<keyword evidence="2" id="KW-1185">Reference proteome</keyword>
<name>A0ABY5Y869_9FLAO</name>
<dbReference type="RefSeq" id="WP_260572748.1">
    <property type="nucleotide sequence ID" value="NZ_CP104205.1"/>
</dbReference>
<reference evidence="1" key="1">
    <citation type="submission" date="2022-09" db="EMBL/GenBank/DDBJ databases">
        <title>Maribacter litopenaei sp. nov., isolated from the intestinal tract of the Pacific White Shrimp, Litopenaeus vannamei.</title>
        <authorList>
            <person name="Kim S.Y."/>
            <person name="Hwang C.Y."/>
        </authorList>
    </citation>
    <scope>NUCLEOTIDE SEQUENCE</scope>
    <source>
        <strain evidence="1">HL-LV01</strain>
    </source>
</reference>
<accession>A0ABY5Y869</accession>
<dbReference type="EMBL" id="CP104205">
    <property type="protein sequence ID" value="UWX54894.1"/>
    <property type="molecule type" value="Genomic_DNA"/>
</dbReference>